<accession>A0A5K1V6N3</accession>
<dbReference type="VEuPathDB" id="AmoebaDB:EHI5A_057500"/>
<evidence type="ECO:0000256" key="2">
    <source>
        <dbReference type="ARBA" id="ARBA00023043"/>
    </source>
</evidence>
<reference evidence="4 5" key="1">
    <citation type="submission" date="2016-05" db="EMBL/GenBank/DDBJ databases">
        <title>First whole genome sequencing of Entamoeba histolytica HM1:IMSS-clone-6.</title>
        <authorList>
            <person name="Mukherjee Avik.K."/>
            <person name="Izumyama S."/>
            <person name="Nakada-Tsukui K."/>
            <person name="Nozaki T."/>
        </authorList>
    </citation>
    <scope>NUCLEOTIDE SEQUENCE [LARGE SCALE GENOMIC DNA]</scope>
    <source>
        <strain evidence="4 5">HM1:IMSS clone 6</strain>
    </source>
</reference>
<dbReference type="EMBL" id="BDEQ01000001">
    <property type="protein sequence ID" value="GAT94706.1"/>
    <property type="molecule type" value="Genomic_DNA"/>
</dbReference>
<keyword evidence="2 3" id="KW-0040">ANK repeat</keyword>
<evidence type="ECO:0000313" key="5">
    <source>
        <dbReference type="Proteomes" id="UP000078387"/>
    </source>
</evidence>
<dbReference type="InterPro" id="IPR002110">
    <property type="entry name" value="Ankyrin_rpt"/>
</dbReference>
<name>A0A5K1V6N3_ENTHI</name>
<dbReference type="PANTHER" id="PTHR24198">
    <property type="entry name" value="ANKYRIN REPEAT AND PROTEIN KINASE DOMAIN-CONTAINING PROTEIN"/>
    <property type="match status" value="1"/>
</dbReference>
<dbReference type="InterPro" id="IPR036770">
    <property type="entry name" value="Ankyrin_rpt-contain_sf"/>
</dbReference>
<gene>
    <name evidence="4" type="ORF">CL6EHI_008360</name>
</gene>
<evidence type="ECO:0000256" key="3">
    <source>
        <dbReference type="PROSITE-ProRule" id="PRU00023"/>
    </source>
</evidence>
<feature type="repeat" description="ANK" evidence="3">
    <location>
        <begin position="65"/>
        <end position="97"/>
    </location>
</feature>
<sequence>MKSILEICQNGGTNELIKMIDDGIPFNSPDENGMYPIHYAALFGNEAVIRVLIKHGADVNVQTINGKTPLHFAVQGGRLTLTRILLHDNANPAIVDSQKNNALTLACKRGFLPIAEYILIHSNGLASTAIDYCCKENYINLIRMFIDYVTPQELMEGLSKMNLSKWGDLSSKLMVPSGDFTYEIDCQPFDKQLCDYFINSTPPLDAPLNVHSSIIFNEIPYFALIPSNSQVSLSPEPLIVMLNYCYTHTIDSLLLSHKPITYGIEILRLSHPQRLGSIVPLITKVIEQIIQSDLSEIGILVEFFKTQDHRYFYESLFQGLISTLLKHISVPSVLESVQSLPRGFIDDMINLLPTQYPDIQLPNYNELKNLQW</sequence>
<dbReference type="VEuPathDB" id="AmoebaDB:KM1_067040"/>
<dbReference type="SUPFAM" id="SSF48403">
    <property type="entry name" value="Ankyrin repeat"/>
    <property type="match status" value="1"/>
</dbReference>
<organism evidence="4 5">
    <name type="scientific">Entamoeba histolytica</name>
    <dbReference type="NCBI Taxonomy" id="5759"/>
    <lineage>
        <taxon>Eukaryota</taxon>
        <taxon>Amoebozoa</taxon>
        <taxon>Evosea</taxon>
        <taxon>Archamoebae</taxon>
        <taxon>Mastigamoebida</taxon>
        <taxon>Entamoebidae</taxon>
        <taxon>Entamoeba</taxon>
    </lineage>
</organism>
<dbReference type="PROSITE" id="PS50088">
    <property type="entry name" value="ANK_REPEAT"/>
    <property type="match status" value="2"/>
</dbReference>
<dbReference type="VEuPathDB" id="AmoebaDB:EHI8A_034030"/>
<dbReference type="VEuPathDB" id="AmoebaDB:EHI7A_035620"/>
<evidence type="ECO:0000313" key="4">
    <source>
        <dbReference type="EMBL" id="GAT94706.1"/>
    </source>
</evidence>
<dbReference type="VEuPathDB" id="AmoebaDB:EHI_008360"/>
<comment type="caution">
    <text evidence="4">The sequence shown here is derived from an EMBL/GenBank/DDBJ whole genome shotgun (WGS) entry which is preliminary data.</text>
</comment>
<dbReference type="OMA" id="FTYEIDY"/>
<dbReference type="AlphaFoldDB" id="A0A5K1V6N3"/>
<dbReference type="Proteomes" id="UP000078387">
    <property type="component" value="Unassembled WGS sequence"/>
</dbReference>
<dbReference type="SMART" id="SM00248">
    <property type="entry name" value="ANK"/>
    <property type="match status" value="4"/>
</dbReference>
<dbReference type="PANTHER" id="PTHR24198:SF165">
    <property type="entry name" value="ANKYRIN REPEAT-CONTAINING PROTEIN-RELATED"/>
    <property type="match status" value="1"/>
</dbReference>
<proteinExistence type="predicted"/>
<dbReference type="Pfam" id="PF12796">
    <property type="entry name" value="Ank_2"/>
    <property type="match status" value="1"/>
</dbReference>
<feature type="repeat" description="ANK" evidence="3">
    <location>
        <begin position="32"/>
        <end position="64"/>
    </location>
</feature>
<evidence type="ECO:0000256" key="1">
    <source>
        <dbReference type="ARBA" id="ARBA00022737"/>
    </source>
</evidence>
<dbReference type="Gene3D" id="1.25.40.20">
    <property type="entry name" value="Ankyrin repeat-containing domain"/>
    <property type="match status" value="1"/>
</dbReference>
<keyword evidence="1" id="KW-0677">Repeat</keyword>
<dbReference type="PROSITE" id="PS50297">
    <property type="entry name" value="ANK_REP_REGION"/>
    <property type="match status" value="2"/>
</dbReference>
<protein>
    <submittedName>
        <fullName evidence="4">Ankyrin repeat protein putative</fullName>
    </submittedName>
</protein>